<reference evidence="3" key="1">
    <citation type="submission" date="2024-07" db="EMBL/GenBank/DDBJ databases">
        <title>Two chromosome-level genome assemblies of Korean endemic species Abeliophyllum distichum and Forsythia ovata (Oleaceae).</title>
        <authorList>
            <person name="Jang H."/>
        </authorList>
    </citation>
    <scope>NUCLEOTIDE SEQUENCE [LARGE SCALE GENOMIC DNA]</scope>
</reference>
<feature type="compositionally biased region" description="Basic and acidic residues" evidence="1">
    <location>
        <begin position="212"/>
        <end position="227"/>
    </location>
</feature>
<evidence type="ECO:0000256" key="1">
    <source>
        <dbReference type="SAM" id="MobiDB-lite"/>
    </source>
</evidence>
<sequence>MIADIVQLNDIRQKERETVKSYFKRFSNVINKIETGTNEKALDALVAGLHMRTPFWRDVQNSQPKTYSQLVDLVQHEIKSEEIIKNRKKAERKRGDHYRKEGRRSPKPRFNRFQKKYSPGPRNNYYKRFNQSEVVPAFLPKAPAADPLSVATPLKFCRIHRTRVHNTEDCPNVRELINREAHGQGEENQPARGRQGPLVQGRRPPLRCQDNGPRHNDRRNDRNRDPPRLNGPAEAPPVQEINTII</sequence>
<feature type="region of interest" description="Disordered" evidence="1">
    <location>
        <begin position="182"/>
        <end position="245"/>
    </location>
</feature>
<proteinExistence type="predicted"/>
<evidence type="ECO:0000313" key="3">
    <source>
        <dbReference type="Proteomes" id="UP001604336"/>
    </source>
</evidence>
<dbReference type="AlphaFoldDB" id="A0ABD1RU51"/>
<comment type="caution">
    <text evidence="2">The sequence shown here is derived from an EMBL/GenBank/DDBJ whole genome shotgun (WGS) entry which is preliminary data.</text>
</comment>
<feature type="compositionally biased region" description="Basic residues" evidence="1">
    <location>
        <begin position="87"/>
        <end position="115"/>
    </location>
</feature>
<dbReference type="EMBL" id="JBFOLK010000008">
    <property type="protein sequence ID" value="KAL2491952.1"/>
    <property type="molecule type" value="Genomic_DNA"/>
</dbReference>
<name>A0ABD1RU51_9LAMI</name>
<evidence type="ECO:0000313" key="2">
    <source>
        <dbReference type="EMBL" id="KAL2491952.1"/>
    </source>
</evidence>
<dbReference type="Proteomes" id="UP001604336">
    <property type="component" value="Unassembled WGS sequence"/>
</dbReference>
<organism evidence="2 3">
    <name type="scientific">Abeliophyllum distichum</name>
    <dbReference type="NCBI Taxonomy" id="126358"/>
    <lineage>
        <taxon>Eukaryota</taxon>
        <taxon>Viridiplantae</taxon>
        <taxon>Streptophyta</taxon>
        <taxon>Embryophyta</taxon>
        <taxon>Tracheophyta</taxon>
        <taxon>Spermatophyta</taxon>
        <taxon>Magnoliopsida</taxon>
        <taxon>eudicotyledons</taxon>
        <taxon>Gunneridae</taxon>
        <taxon>Pentapetalae</taxon>
        <taxon>asterids</taxon>
        <taxon>lamiids</taxon>
        <taxon>Lamiales</taxon>
        <taxon>Oleaceae</taxon>
        <taxon>Forsythieae</taxon>
        <taxon>Abeliophyllum</taxon>
    </lineage>
</organism>
<keyword evidence="3" id="KW-1185">Reference proteome</keyword>
<protein>
    <submittedName>
        <fullName evidence="2">Retrotrans gag domain-containing protein</fullName>
    </submittedName>
</protein>
<gene>
    <name evidence="2" type="ORF">Adt_27580</name>
</gene>
<feature type="region of interest" description="Disordered" evidence="1">
    <location>
        <begin position="87"/>
        <end position="124"/>
    </location>
</feature>
<accession>A0ABD1RU51</accession>